<proteinExistence type="predicted"/>
<dbReference type="GO" id="GO:0016740">
    <property type="term" value="F:transferase activity"/>
    <property type="evidence" value="ECO:0007669"/>
    <property type="project" value="UniProtKB-KW"/>
</dbReference>
<dbReference type="PANTHER" id="PTHR48090">
    <property type="entry name" value="UNDECAPRENYL-PHOSPHATE 4-DEOXY-4-FORMAMIDO-L-ARABINOSE TRANSFERASE-RELATED"/>
    <property type="match status" value="1"/>
</dbReference>
<evidence type="ECO:0000256" key="1">
    <source>
        <dbReference type="SAM" id="Phobius"/>
    </source>
</evidence>
<dbReference type="OrthoDB" id="9797391at2"/>
<dbReference type="SUPFAM" id="SSF53448">
    <property type="entry name" value="Nucleotide-diphospho-sugar transferases"/>
    <property type="match status" value="1"/>
</dbReference>
<dbReference type="AlphaFoldDB" id="A0A2T1ECY4"/>
<dbReference type="Proteomes" id="UP000239576">
    <property type="component" value="Unassembled WGS sequence"/>
</dbReference>
<sequence>MNQLFNFFLLAIAIVLLIPIIVLWVECFAAVLPERQRLKETPSERPTIAVLVPAHDEAAGIDVTLKTLLPQLTKQDRLVVVADNCSDETASVAQAAGAVVIERHDSERRGKGYALDFGLKFLASEPPEVVVVVDADCLVAEGSIENIAWLAAVKQRPVQASYLLTQPPNPSPASAVSLLAFTVKNLVRPVGLAQLGLPCLLTGTGMAFPWSVIQQVSLASGNLVEDMQLSLDLLIAGYPTIFCAEADVTGALPQDRKAATSQRTRWEHGHLKTLLKQVPRLLKAWIDQKRFALLAIALDLCIPPLSLLVMLWCMATIAAIAFSLTVQMYAPLLLLMVEGLLILVAITAAWAKFTRHQLPLSTLLAVPLYVLWKVPLYIAFWVKPQTKWVRTERDLAKSQEL</sequence>
<keyword evidence="1" id="KW-0812">Transmembrane</keyword>
<evidence type="ECO:0000313" key="3">
    <source>
        <dbReference type="Proteomes" id="UP000239576"/>
    </source>
</evidence>
<evidence type="ECO:0000313" key="2">
    <source>
        <dbReference type="EMBL" id="PSB30574.1"/>
    </source>
</evidence>
<dbReference type="PANTHER" id="PTHR48090:SF6">
    <property type="entry name" value="SLR5056 PROTEIN"/>
    <property type="match status" value="1"/>
</dbReference>
<feature type="transmembrane region" description="Helical" evidence="1">
    <location>
        <begin position="6"/>
        <end position="32"/>
    </location>
</feature>
<dbReference type="Gene3D" id="3.90.550.10">
    <property type="entry name" value="Spore Coat Polysaccharide Biosynthesis Protein SpsA, Chain A"/>
    <property type="match status" value="1"/>
</dbReference>
<gene>
    <name evidence="2" type="ORF">C7B82_08485</name>
</gene>
<name>A0A2T1ECY4_9CYAN</name>
<protein>
    <submittedName>
        <fullName evidence="2">Glycosyl transferase</fullName>
    </submittedName>
</protein>
<dbReference type="RefSeq" id="WP_106255872.1">
    <property type="nucleotide sequence ID" value="NZ_CAWNSW010000046.1"/>
</dbReference>
<comment type="caution">
    <text evidence="2">The sequence shown here is derived from an EMBL/GenBank/DDBJ whole genome shotgun (WGS) entry which is preliminary data.</text>
</comment>
<dbReference type="CDD" id="cd06438">
    <property type="entry name" value="EpsO_like"/>
    <property type="match status" value="1"/>
</dbReference>
<keyword evidence="3" id="KW-1185">Reference proteome</keyword>
<dbReference type="InterPro" id="IPR029044">
    <property type="entry name" value="Nucleotide-diphossugar_trans"/>
</dbReference>
<keyword evidence="1" id="KW-0472">Membrane</keyword>
<dbReference type="EMBL" id="PVWK01000050">
    <property type="protein sequence ID" value="PSB30574.1"/>
    <property type="molecule type" value="Genomic_DNA"/>
</dbReference>
<organism evidence="2 3">
    <name type="scientific">Stenomitos frigidus ULC18</name>
    <dbReference type="NCBI Taxonomy" id="2107698"/>
    <lineage>
        <taxon>Bacteria</taxon>
        <taxon>Bacillati</taxon>
        <taxon>Cyanobacteriota</taxon>
        <taxon>Cyanophyceae</taxon>
        <taxon>Leptolyngbyales</taxon>
        <taxon>Leptolyngbyaceae</taxon>
        <taxon>Stenomitos</taxon>
    </lineage>
</organism>
<keyword evidence="1" id="KW-1133">Transmembrane helix</keyword>
<keyword evidence="2" id="KW-0808">Transferase</keyword>
<accession>A0A2T1ECY4</accession>
<feature type="transmembrane region" description="Helical" evidence="1">
    <location>
        <begin position="328"/>
        <end position="351"/>
    </location>
</feature>
<dbReference type="InterPro" id="IPR050256">
    <property type="entry name" value="Glycosyltransferase_2"/>
</dbReference>
<feature type="transmembrane region" description="Helical" evidence="1">
    <location>
        <begin position="363"/>
        <end position="382"/>
    </location>
</feature>
<dbReference type="Pfam" id="PF13641">
    <property type="entry name" value="Glyco_tranf_2_3"/>
    <property type="match status" value="1"/>
</dbReference>
<reference evidence="3" key="1">
    <citation type="submission" date="2018-02" db="EMBL/GenBank/DDBJ databases">
        <authorList>
            <person name="Moore K."/>
            <person name="Momper L."/>
        </authorList>
    </citation>
    <scope>NUCLEOTIDE SEQUENCE [LARGE SCALE GENOMIC DNA]</scope>
    <source>
        <strain evidence="3">ULC18</strain>
    </source>
</reference>
<feature type="transmembrane region" description="Helical" evidence="1">
    <location>
        <begin position="291"/>
        <end position="322"/>
    </location>
</feature>
<reference evidence="2 3" key="2">
    <citation type="submission" date="2018-03" db="EMBL/GenBank/DDBJ databases">
        <title>The ancient ancestry and fast evolution of plastids.</title>
        <authorList>
            <person name="Moore K.R."/>
            <person name="Magnabosco C."/>
            <person name="Momper L."/>
            <person name="Gold D.A."/>
            <person name="Bosak T."/>
            <person name="Fournier G.P."/>
        </authorList>
    </citation>
    <scope>NUCLEOTIDE SEQUENCE [LARGE SCALE GENOMIC DNA]</scope>
    <source>
        <strain evidence="2 3">ULC18</strain>
    </source>
</reference>